<proteinExistence type="predicted"/>
<dbReference type="InterPro" id="IPR036942">
    <property type="entry name" value="Beta-barrel_TonB_sf"/>
</dbReference>
<keyword evidence="2" id="KW-0813">Transport</keyword>
<evidence type="ECO:0000256" key="5">
    <source>
        <dbReference type="ARBA" id="ARBA00023077"/>
    </source>
</evidence>
<comment type="subcellular location">
    <subcellularLocation>
        <location evidence="1">Cell outer membrane</location>
        <topology evidence="1">Multi-pass membrane protein</topology>
    </subcellularLocation>
</comment>
<dbReference type="GO" id="GO:0015344">
    <property type="term" value="F:siderophore uptake transmembrane transporter activity"/>
    <property type="evidence" value="ECO:0007669"/>
    <property type="project" value="TreeGrafter"/>
</dbReference>
<keyword evidence="6" id="KW-0472">Membrane</keyword>
<gene>
    <name evidence="11" type="ORF">MNBD_GAMMA01-575</name>
</gene>
<dbReference type="AlphaFoldDB" id="A0A3B0W8U7"/>
<protein>
    <recommendedName>
        <fullName evidence="12">TonB-dependent receptor Outer membrane receptor for ferrienterochelin and colicins</fullName>
    </recommendedName>
</protein>
<dbReference type="Gene3D" id="2.170.130.10">
    <property type="entry name" value="TonB-dependent receptor, plug domain"/>
    <property type="match status" value="1"/>
</dbReference>
<dbReference type="InterPro" id="IPR039426">
    <property type="entry name" value="TonB-dep_rcpt-like"/>
</dbReference>
<evidence type="ECO:0000259" key="10">
    <source>
        <dbReference type="Pfam" id="PF07715"/>
    </source>
</evidence>
<keyword evidence="3" id="KW-0812">Transmembrane</keyword>
<evidence type="ECO:0000256" key="2">
    <source>
        <dbReference type="ARBA" id="ARBA00022448"/>
    </source>
</evidence>
<accession>A0A3B0W8U7</accession>
<dbReference type="InterPro" id="IPR037066">
    <property type="entry name" value="Plug_dom_sf"/>
</dbReference>
<reference evidence="11" key="1">
    <citation type="submission" date="2018-06" db="EMBL/GenBank/DDBJ databases">
        <authorList>
            <person name="Zhirakovskaya E."/>
        </authorList>
    </citation>
    <scope>NUCLEOTIDE SEQUENCE</scope>
</reference>
<dbReference type="InterPro" id="IPR010917">
    <property type="entry name" value="TonB_rcpt_CS"/>
</dbReference>
<sequence>MTSLTLPLLILMGLAQQNDIDQNSSHPVDQVLVTASKKKQTVENLSTAVSVVTKAEILEKNITLLPDLLREEAGVYIQQTTPGQGIPIIRGLKGSENVHLIDGMRLNTAFFRNSPNQYLALVDPFMTAQIEIIRGPASVLYGGDALGGVLNVITHTPSFDGDTWQQLGEMFVSYDSADEKTLSHLSWDMGNEKIATTFGLSYQDIGTRTIGGGSKVPFTSYTSRAFNNKWQFNLDANRNIIFDMQFLTQPATPRVDDLVAGFGQAQPDSSLFLFAPNERQFVHLEYNSAVATSLYDNSGFDVAWQLIKDHRIKSKFDSDAITKEQNESSLWSLQSTFDKQINDGLDIVYGLDFYHDTINSAKQKITDGLTSIRDSRFPDDSSMRHLGVFANFSKYFSQQDFTFGLRYSDYSIDLNSPNIANDTLALTDLTWHTGWLYHLDESNKLFANLGRGFRPPNIFDLGQVGERPGNRFNIINTDIKPETVHTIDFGFKHFGSVWLVDFTVFYSQYTDKIASVETGDLTAEGQFIVQSQNINDVVLYGLESSFKYSFDTNSELKAVINYTWGEETTNDMSEPADRIPPLNGFIGYKKQLNSKWSINPKIVYASTQDRLSARDVRDTRIHPNGTGGFVSYNIYANWKLSGTAKIRLGLENIFDKKYREHGSGLEAAGRNFHASFSYLF</sequence>
<dbReference type="Pfam" id="PF07715">
    <property type="entry name" value="Plug"/>
    <property type="match status" value="1"/>
</dbReference>
<evidence type="ECO:0000313" key="11">
    <source>
        <dbReference type="EMBL" id="VAW40104.1"/>
    </source>
</evidence>
<dbReference type="PANTHER" id="PTHR30069">
    <property type="entry name" value="TONB-DEPENDENT OUTER MEMBRANE RECEPTOR"/>
    <property type="match status" value="1"/>
</dbReference>
<dbReference type="Pfam" id="PF00593">
    <property type="entry name" value="TonB_dep_Rec_b-barrel"/>
    <property type="match status" value="1"/>
</dbReference>
<evidence type="ECO:0000256" key="3">
    <source>
        <dbReference type="ARBA" id="ARBA00022692"/>
    </source>
</evidence>
<dbReference type="GO" id="GO:0044718">
    <property type="term" value="P:siderophore transmembrane transport"/>
    <property type="evidence" value="ECO:0007669"/>
    <property type="project" value="TreeGrafter"/>
</dbReference>
<keyword evidence="8" id="KW-0998">Cell outer membrane</keyword>
<name>A0A3B0W8U7_9ZZZZ</name>
<dbReference type="PROSITE" id="PS01156">
    <property type="entry name" value="TONB_DEPENDENT_REC_2"/>
    <property type="match status" value="1"/>
</dbReference>
<dbReference type="InterPro" id="IPR012910">
    <property type="entry name" value="Plug_dom"/>
</dbReference>
<evidence type="ECO:0000256" key="1">
    <source>
        <dbReference type="ARBA" id="ARBA00004571"/>
    </source>
</evidence>
<dbReference type="CDD" id="cd01347">
    <property type="entry name" value="ligand_gated_channel"/>
    <property type="match status" value="1"/>
</dbReference>
<keyword evidence="7" id="KW-0675">Receptor</keyword>
<dbReference type="PANTHER" id="PTHR30069:SF29">
    <property type="entry name" value="HEMOGLOBIN AND HEMOGLOBIN-HAPTOGLOBIN-BINDING PROTEIN 1-RELATED"/>
    <property type="match status" value="1"/>
</dbReference>
<evidence type="ECO:0000256" key="6">
    <source>
        <dbReference type="ARBA" id="ARBA00023136"/>
    </source>
</evidence>
<evidence type="ECO:0000256" key="8">
    <source>
        <dbReference type="ARBA" id="ARBA00023237"/>
    </source>
</evidence>
<evidence type="ECO:0000259" key="9">
    <source>
        <dbReference type="Pfam" id="PF00593"/>
    </source>
</evidence>
<evidence type="ECO:0008006" key="12">
    <source>
        <dbReference type="Google" id="ProtNLM"/>
    </source>
</evidence>
<keyword evidence="4" id="KW-0732">Signal</keyword>
<dbReference type="PROSITE" id="PS52016">
    <property type="entry name" value="TONB_DEPENDENT_REC_3"/>
    <property type="match status" value="1"/>
</dbReference>
<organism evidence="11">
    <name type="scientific">hydrothermal vent metagenome</name>
    <dbReference type="NCBI Taxonomy" id="652676"/>
    <lineage>
        <taxon>unclassified sequences</taxon>
        <taxon>metagenomes</taxon>
        <taxon>ecological metagenomes</taxon>
    </lineage>
</organism>
<dbReference type="InterPro" id="IPR000531">
    <property type="entry name" value="Beta-barrel_TonB"/>
</dbReference>
<keyword evidence="5" id="KW-0798">TonB box</keyword>
<feature type="domain" description="TonB-dependent receptor plug" evidence="10">
    <location>
        <begin position="43"/>
        <end position="149"/>
    </location>
</feature>
<dbReference type="SUPFAM" id="SSF56935">
    <property type="entry name" value="Porins"/>
    <property type="match status" value="1"/>
</dbReference>
<dbReference type="Gene3D" id="2.40.170.20">
    <property type="entry name" value="TonB-dependent receptor, beta-barrel domain"/>
    <property type="match status" value="1"/>
</dbReference>
<dbReference type="EMBL" id="UOEW01000257">
    <property type="protein sequence ID" value="VAW40104.1"/>
    <property type="molecule type" value="Genomic_DNA"/>
</dbReference>
<evidence type="ECO:0000256" key="4">
    <source>
        <dbReference type="ARBA" id="ARBA00022729"/>
    </source>
</evidence>
<dbReference type="GO" id="GO:0009279">
    <property type="term" value="C:cell outer membrane"/>
    <property type="evidence" value="ECO:0007669"/>
    <property type="project" value="UniProtKB-SubCell"/>
</dbReference>
<evidence type="ECO:0000256" key="7">
    <source>
        <dbReference type="ARBA" id="ARBA00023170"/>
    </source>
</evidence>
<feature type="domain" description="TonB-dependent receptor-like beta-barrel" evidence="9">
    <location>
        <begin position="224"/>
        <end position="653"/>
    </location>
</feature>